<dbReference type="AlphaFoldDB" id="A0A7W8DAM2"/>
<evidence type="ECO:0000256" key="2">
    <source>
        <dbReference type="SAM" id="SignalP"/>
    </source>
</evidence>
<evidence type="ECO:0000313" key="4">
    <source>
        <dbReference type="Proteomes" id="UP000521199"/>
    </source>
</evidence>
<dbReference type="Proteomes" id="UP000521199">
    <property type="component" value="Unassembled WGS sequence"/>
</dbReference>
<feature type="chain" id="PRO_5030791702" description="DUF2884 family protein" evidence="2">
    <location>
        <begin position="23"/>
        <end position="252"/>
    </location>
</feature>
<sequence length="252" mass="26651">MKHTLLSCAVAIAALCAGSANARGFTGCDVDSDYDLRIGEDALTFTRETGSPQRVVMRAGTLAVDGVAQDLTAADAARISTYERDIRAMVPEVKAIAVQAVGIAIDAVVQVATAFAGNNADATRLARIDALGDALVERIDASVDTADWRDAQFDAAIAEVTAELVPMIVGDIAAVAVTAALSGDEDTLAQVEARAASLEREVETRVEKRAGDIERRADRLCPRVQALDEIESALELRLADGSRLDLVRLEDE</sequence>
<evidence type="ECO:0008006" key="5">
    <source>
        <dbReference type="Google" id="ProtNLM"/>
    </source>
</evidence>
<comment type="caution">
    <text evidence="3">The sequence shown here is derived from an EMBL/GenBank/DDBJ whole genome shotgun (WGS) entry which is preliminary data.</text>
</comment>
<proteinExistence type="predicted"/>
<feature type="coiled-coil region" evidence="1">
    <location>
        <begin position="181"/>
        <end position="208"/>
    </location>
</feature>
<organism evidence="3 4">
    <name type="scientific">Chiayiivirga flava</name>
    <dbReference type="NCBI Taxonomy" id="659595"/>
    <lineage>
        <taxon>Bacteria</taxon>
        <taxon>Pseudomonadati</taxon>
        <taxon>Pseudomonadota</taxon>
        <taxon>Gammaproteobacteria</taxon>
        <taxon>Lysobacterales</taxon>
        <taxon>Lysobacteraceae</taxon>
        <taxon>Chiayiivirga</taxon>
    </lineage>
</organism>
<feature type="signal peptide" evidence="2">
    <location>
        <begin position="1"/>
        <end position="22"/>
    </location>
</feature>
<dbReference type="InterPro" id="IPR021307">
    <property type="entry name" value="DUF2884"/>
</dbReference>
<accession>A0A7W8DAM2</accession>
<keyword evidence="1" id="KW-0175">Coiled coil</keyword>
<protein>
    <recommendedName>
        <fullName evidence="5">DUF2884 family protein</fullName>
    </recommendedName>
</protein>
<evidence type="ECO:0000313" key="3">
    <source>
        <dbReference type="EMBL" id="MBB5209208.1"/>
    </source>
</evidence>
<keyword evidence="4" id="KW-1185">Reference proteome</keyword>
<name>A0A7W8DAM2_9GAMM</name>
<gene>
    <name evidence="3" type="ORF">HNQ52_002771</name>
</gene>
<reference evidence="3 4" key="1">
    <citation type="submission" date="2020-08" db="EMBL/GenBank/DDBJ databases">
        <title>Genomic Encyclopedia of Type Strains, Phase IV (KMG-IV): sequencing the most valuable type-strain genomes for metagenomic binning, comparative biology and taxonomic classification.</title>
        <authorList>
            <person name="Goeker M."/>
        </authorList>
    </citation>
    <scope>NUCLEOTIDE SEQUENCE [LARGE SCALE GENOMIC DNA]</scope>
    <source>
        <strain evidence="3 4">DSM 24163</strain>
    </source>
</reference>
<keyword evidence="2" id="KW-0732">Signal</keyword>
<evidence type="ECO:0000256" key="1">
    <source>
        <dbReference type="SAM" id="Coils"/>
    </source>
</evidence>
<dbReference type="RefSeq" id="WP_183961750.1">
    <property type="nucleotide sequence ID" value="NZ_JACHHP010000005.1"/>
</dbReference>
<dbReference type="Pfam" id="PF11101">
    <property type="entry name" value="DUF2884"/>
    <property type="match status" value="1"/>
</dbReference>
<dbReference type="EMBL" id="JACHHP010000005">
    <property type="protein sequence ID" value="MBB5209208.1"/>
    <property type="molecule type" value="Genomic_DNA"/>
</dbReference>